<name>A0ABV6ZW89_9PROT</name>
<reference evidence="2" key="1">
    <citation type="journal article" date="2019" name="Int. J. Syst. Evol. Microbiol.">
        <title>The Global Catalogue of Microorganisms (GCM) 10K type strain sequencing project: providing services to taxonomists for standard genome sequencing and annotation.</title>
        <authorList>
            <consortium name="The Broad Institute Genomics Platform"/>
            <consortium name="The Broad Institute Genome Sequencing Center for Infectious Disease"/>
            <person name="Wu L."/>
            <person name="Ma J."/>
        </authorList>
    </citation>
    <scope>NUCLEOTIDE SEQUENCE [LARGE SCALE GENOMIC DNA]</scope>
    <source>
        <strain evidence="2">KCTC 52487</strain>
    </source>
</reference>
<dbReference type="RefSeq" id="WP_343165543.1">
    <property type="nucleotide sequence ID" value="NZ_JBHRSV010000006.1"/>
</dbReference>
<accession>A0ABV6ZW89</accession>
<sequence>MLSSLILAAALQFAAETPAAQDVTIDRAALATPAGAAEAYDRLHETARAVCQADNAPGIWSEYRVRVCTADTMDRAIADLNAPQLVQLHAERTHAGQPAIPRLYAERD</sequence>
<comment type="caution">
    <text evidence="1">The sequence shown here is derived from an EMBL/GenBank/DDBJ whole genome shotgun (WGS) entry which is preliminary data.</text>
</comment>
<keyword evidence="2" id="KW-1185">Reference proteome</keyword>
<evidence type="ECO:0000313" key="2">
    <source>
        <dbReference type="Proteomes" id="UP001595379"/>
    </source>
</evidence>
<dbReference type="NCBIfam" id="TIGR04433">
    <property type="entry name" value="UrcA_uranyl"/>
    <property type="match status" value="1"/>
</dbReference>
<proteinExistence type="predicted"/>
<organism evidence="1 2">
    <name type="scientific">Hyphobacterium vulgare</name>
    <dbReference type="NCBI Taxonomy" id="1736751"/>
    <lineage>
        <taxon>Bacteria</taxon>
        <taxon>Pseudomonadati</taxon>
        <taxon>Pseudomonadota</taxon>
        <taxon>Alphaproteobacteria</taxon>
        <taxon>Maricaulales</taxon>
        <taxon>Maricaulaceae</taxon>
        <taxon>Hyphobacterium</taxon>
    </lineage>
</organism>
<dbReference type="Proteomes" id="UP001595379">
    <property type="component" value="Unassembled WGS sequence"/>
</dbReference>
<gene>
    <name evidence="1" type="ORF">ACFOOR_06050</name>
</gene>
<dbReference type="InterPro" id="IPR030972">
    <property type="entry name" value="UrcA_uranyl"/>
</dbReference>
<protein>
    <submittedName>
        <fullName evidence="1">UrcA family protein</fullName>
    </submittedName>
</protein>
<evidence type="ECO:0000313" key="1">
    <source>
        <dbReference type="EMBL" id="MFC2925661.1"/>
    </source>
</evidence>
<dbReference type="EMBL" id="JBHRSV010000006">
    <property type="protein sequence ID" value="MFC2925661.1"/>
    <property type="molecule type" value="Genomic_DNA"/>
</dbReference>